<dbReference type="InterPro" id="IPR000719">
    <property type="entry name" value="Prot_kinase_dom"/>
</dbReference>
<name>A0A9W7D493_9STRA</name>
<dbReference type="PROSITE" id="PS00108">
    <property type="entry name" value="PROTEIN_KINASE_ST"/>
    <property type="match status" value="1"/>
</dbReference>
<dbReference type="InterPro" id="IPR011009">
    <property type="entry name" value="Kinase-like_dom_sf"/>
</dbReference>
<evidence type="ECO:0000313" key="7">
    <source>
        <dbReference type="Proteomes" id="UP001165121"/>
    </source>
</evidence>
<dbReference type="SUPFAM" id="SSF56112">
    <property type="entry name" value="Protein kinase-like (PK-like)"/>
    <property type="match status" value="1"/>
</dbReference>
<dbReference type="AlphaFoldDB" id="A0A9W7D493"/>
<reference evidence="6" key="1">
    <citation type="submission" date="2023-04" db="EMBL/GenBank/DDBJ databases">
        <title>Phytophthora fragariaefolia NBRC 109709.</title>
        <authorList>
            <person name="Ichikawa N."/>
            <person name="Sato H."/>
            <person name="Tonouchi N."/>
        </authorList>
    </citation>
    <scope>NUCLEOTIDE SEQUENCE</scope>
    <source>
        <strain evidence="6">NBRC 109709</strain>
    </source>
</reference>
<feature type="domain" description="Protein kinase" evidence="5">
    <location>
        <begin position="188"/>
        <end position="476"/>
    </location>
</feature>
<evidence type="ECO:0000256" key="4">
    <source>
        <dbReference type="SAM" id="MobiDB-lite"/>
    </source>
</evidence>
<dbReference type="PANTHER" id="PTHR24346">
    <property type="entry name" value="MAP/MICROTUBULE AFFINITY-REGULATING KINASE"/>
    <property type="match status" value="1"/>
</dbReference>
<dbReference type="GO" id="GO:0035556">
    <property type="term" value="P:intracellular signal transduction"/>
    <property type="evidence" value="ECO:0007669"/>
    <property type="project" value="TreeGrafter"/>
</dbReference>
<dbReference type="GO" id="GO:0005524">
    <property type="term" value="F:ATP binding"/>
    <property type="evidence" value="ECO:0007669"/>
    <property type="project" value="UniProtKB-UniRule"/>
</dbReference>
<feature type="region of interest" description="Disordered" evidence="4">
    <location>
        <begin position="1"/>
        <end position="35"/>
    </location>
</feature>
<keyword evidence="2 3" id="KW-0067">ATP-binding</keyword>
<proteinExistence type="predicted"/>
<gene>
    <name evidence="6" type="ORF">Pfra01_002405400</name>
</gene>
<dbReference type="EMBL" id="BSXT01004096">
    <property type="protein sequence ID" value="GMF56667.1"/>
    <property type="molecule type" value="Genomic_DNA"/>
</dbReference>
<dbReference type="PROSITE" id="PS50011">
    <property type="entry name" value="PROTEIN_KINASE_DOM"/>
    <property type="match status" value="1"/>
</dbReference>
<organism evidence="6 7">
    <name type="scientific">Phytophthora fragariaefolia</name>
    <dbReference type="NCBI Taxonomy" id="1490495"/>
    <lineage>
        <taxon>Eukaryota</taxon>
        <taxon>Sar</taxon>
        <taxon>Stramenopiles</taxon>
        <taxon>Oomycota</taxon>
        <taxon>Peronosporomycetes</taxon>
        <taxon>Peronosporales</taxon>
        <taxon>Peronosporaceae</taxon>
        <taxon>Phytophthora</taxon>
    </lineage>
</organism>
<dbReference type="Gene3D" id="1.10.510.10">
    <property type="entry name" value="Transferase(Phosphotransferase) domain 1"/>
    <property type="match status" value="1"/>
</dbReference>
<dbReference type="Pfam" id="PF00069">
    <property type="entry name" value="Pkinase"/>
    <property type="match status" value="1"/>
</dbReference>
<protein>
    <submittedName>
        <fullName evidence="6">Unnamed protein product</fullName>
    </submittedName>
</protein>
<sequence length="620" mass="68264">MDKSVTPRQSSLRHSSAQGKRSGGIAIGGPLTPRSRRISRLESALEDARTSPQHSPFCTPRLVRKQLPADKITTNKNNSTAGALQSVYDRVERRNNAHSDPSVQVSTLSTTQLQWAEQAVQTFVAEMRSVADNSDTQTKGDLAGALINDVIASVGITSSRTMPSVYTPRQQNHEVERMNQLDDVACWYAVGREIGRGTFGRVRFATHRLSGTPVAIKSYARLHGARSCIAVDTIGKRVIGDFGGDALEWRRVRQEVSVLSKLRAHPNIMRFVEGFETPTKIHAVTELVEGTNLCDVLRRAPGQQLPEAQAKGIFRQIAAGVESLHAQRVIHRDLKLENVLLDESSGHATVIDFGFSDLEEYPLLDPAGASKKIVKKKNFCGTPSYMAPEVVTSERYDGRPVDIWSLGVLLYVMLCGKFPFQGVSFHQLYQKLRSGSQQLVIPPALSAEARTLLQSLLIVDPAKRPSASELRCCLWLQTEKEPQCSTLQIKTSLKLSFETWPGTTEAIGSALAELYGIQQCLSDQGNIKTELHQCKRLGAFLKLATVASNRHFLDLFDVFSLSSLPSESNQSLPSESNQSLQNEKIAHLAFSKSASVEAPTQHKEQLEKLIALVKTSLATF</sequence>
<evidence type="ECO:0000256" key="1">
    <source>
        <dbReference type="ARBA" id="ARBA00022741"/>
    </source>
</evidence>
<dbReference type="GO" id="GO:0005737">
    <property type="term" value="C:cytoplasm"/>
    <property type="evidence" value="ECO:0007669"/>
    <property type="project" value="TreeGrafter"/>
</dbReference>
<dbReference type="PROSITE" id="PS00107">
    <property type="entry name" value="PROTEIN_KINASE_ATP"/>
    <property type="match status" value="1"/>
</dbReference>
<dbReference type="FunFam" id="1.10.510.10:FF:000571">
    <property type="entry name" value="Maternal embryonic leucine zipper kinase"/>
    <property type="match status" value="1"/>
</dbReference>
<dbReference type="OrthoDB" id="193931at2759"/>
<dbReference type="SMART" id="SM00220">
    <property type="entry name" value="S_TKc"/>
    <property type="match status" value="1"/>
</dbReference>
<dbReference type="PANTHER" id="PTHR24346:SF30">
    <property type="entry name" value="MATERNAL EMBRYONIC LEUCINE ZIPPER KINASE"/>
    <property type="match status" value="1"/>
</dbReference>
<dbReference type="InterPro" id="IPR008271">
    <property type="entry name" value="Ser/Thr_kinase_AS"/>
</dbReference>
<evidence type="ECO:0000259" key="5">
    <source>
        <dbReference type="PROSITE" id="PS50011"/>
    </source>
</evidence>
<evidence type="ECO:0000313" key="6">
    <source>
        <dbReference type="EMBL" id="GMF56667.1"/>
    </source>
</evidence>
<comment type="caution">
    <text evidence="6">The sequence shown here is derived from an EMBL/GenBank/DDBJ whole genome shotgun (WGS) entry which is preliminary data.</text>
</comment>
<dbReference type="Proteomes" id="UP001165121">
    <property type="component" value="Unassembled WGS sequence"/>
</dbReference>
<accession>A0A9W7D493</accession>
<dbReference type="InterPro" id="IPR017441">
    <property type="entry name" value="Protein_kinase_ATP_BS"/>
</dbReference>
<evidence type="ECO:0000256" key="3">
    <source>
        <dbReference type="PROSITE-ProRule" id="PRU10141"/>
    </source>
</evidence>
<keyword evidence="1 3" id="KW-0547">Nucleotide-binding</keyword>
<feature type="binding site" evidence="3">
    <location>
        <position position="217"/>
    </location>
    <ligand>
        <name>ATP</name>
        <dbReference type="ChEBI" id="CHEBI:30616"/>
    </ligand>
</feature>
<keyword evidence="7" id="KW-1185">Reference proteome</keyword>
<dbReference type="GO" id="GO:0004674">
    <property type="term" value="F:protein serine/threonine kinase activity"/>
    <property type="evidence" value="ECO:0007669"/>
    <property type="project" value="TreeGrafter"/>
</dbReference>
<feature type="compositionally biased region" description="Polar residues" evidence="4">
    <location>
        <begin position="1"/>
        <end position="19"/>
    </location>
</feature>
<evidence type="ECO:0000256" key="2">
    <source>
        <dbReference type="ARBA" id="ARBA00022840"/>
    </source>
</evidence>